<name>A0A7J6UCX8_PEROL</name>
<keyword evidence="4" id="KW-1185">Reference proteome</keyword>
<dbReference type="EMBL" id="JABANO010016907">
    <property type="protein sequence ID" value="KAF4734375.1"/>
    <property type="molecule type" value="Genomic_DNA"/>
</dbReference>
<dbReference type="EMBL" id="JABANM010001005">
    <property type="protein sequence ID" value="KAF4755013.1"/>
    <property type="molecule type" value="Genomic_DNA"/>
</dbReference>
<sequence length="170" mass="18978">MVEKSISKVASSAASGGSSKGEAIRTFKGAFSFLSNFSDDPVRMDDGILYPTAEHAFQAQKILDVEKRRSMVEKCKTAKSAKAWGRRAKPLREGWNDIRLDVMRQVVRAKFMAGSESLRSMLMETGDRELVEGNVWNDTFWGVSLRSGKGQNNLGKIIMEVRGELLKKDE</sequence>
<dbReference type="Proteomes" id="UP000574390">
    <property type="component" value="Unassembled WGS sequence"/>
</dbReference>
<dbReference type="Proteomes" id="UP000553632">
    <property type="component" value="Unassembled WGS sequence"/>
</dbReference>
<evidence type="ECO:0000313" key="5">
    <source>
        <dbReference type="Proteomes" id="UP000574390"/>
    </source>
</evidence>
<proteinExistence type="predicted"/>
<dbReference type="AlphaFoldDB" id="A0A7J6UCX8"/>
<evidence type="ECO:0000259" key="1">
    <source>
        <dbReference type="Pfam" id="PF08719"/>
    </source>
</evidence>
<protein>
    <recommendedName>
        <fullName evidence="1">NADAR domain-containing protein</fullName>
    </recommendedName>
</protein>
<dbReference type="SUPFAM" id="SSF143990">
    <property type="entry name" value="YbiA-like"/>
    <property type="match status" value="1"/>
</dbReference>
<dbReference type="InterPro" id="IPR012816">
    <property type="entry name" value="NADAR"/>
</dbReference>
<dbReference type="OMA" id="YFWGCGA"/>
<evidence type="ECO:0000313" key="4">
    <source>
        <dbReference type="Proteomes" id="UP000553632"/>
    </source>
</evidence>
<dbReference type="Gene3D" id="1.10.357.40">
    <property type="entry name" value="YbiA-like"/>
    <property type="match status" value="1"/>
</dbReference>
<organism evidence="3 5">
    <name type="scientific">Perkinsus olseni</name>
    <name type="common">Perkinsus atlanticus</name>
    <dbReference type="NCBI Taxonomy" id="32597"/>
    <lineage>
        <taxon>Eukaryota</taxon>
        <taxon>Sar</taxon>
        <taxon>Alveolata</taxon>
        <taxon>Perkinsozoa</taxon>
        <taxon>Perkinsea</taxon>
        <taxon>Perkinsida</taxon>
        <taxon>Perkinsidae</taxon>
        <taxon>Perkinsus</taxon>
    </lineage>
</organism>
<gene>
    <name evidence="3" type="ORF">FOZ62_007295</name>
    <name evidence="2" type="ORF">FOZ63_018463</name>
</gene>
<dbReference type="CDD" id="cd15457">
    <property type="entry name" value="NADAR"/>
    <property type="match status" value="1"/>
</dbReference>
<comment type="caution">
    <text evidence="3">The sequence shown here is derived from an EMBL/GenBank/DDBJ whole genome shotgun (WGS) entry which is preliminary data.</text>
</comment>
<evidence type="ECO:0000313" key="2">
    <source>
        <dbReference type="EMBL" id="KAF4734375.1"/>
    </source>
</evidence>
<feature type="domain" description="NADAR" evidence="1">
    <location>
        <begin position="31"/>
        <end position="165"/>
    </location>
</feature>
<accession>A0A7J6UCX8</accession>
<dbReference type="NCBIfam" id="TIGR02464">
    <property type="entry name" value="ribofla_fusion"/>
    <property type="match status" value="1"/>
</dbReference>
<reference evidence="4 5" key="1">
    <citation type="submission" date="2020-04" db="EMBL/GenBank/DDBJ databases">
        <title>Perkinsus olseni comparative genomics.</title>
        <authorList>
            <person name="Bogema D.R."/>
        </authorList>
    </citation>
    <scope>NUCLEOTIDE SEQUENCE [LARGE SCALE GENOMIC DNA]</scope>
    <source>
        <strain evidence="3">ATCC PRA-205</strain>
        <strain evidence="2 4">ATCC PRA-207</strain>
    </source>
</reference>
<dbReference type="Pfam" id="PF08719">
    <property type="entry name" value="NADAR"/>
    <property type="match status" value="1"/>
</dbReference>
<dbReference type="InterPro" id="IPR037238">
    <property type="entry name" value="YbiA-like_sf"/>
</dbReference>
<evidence type="ECO:0000313" key="3">
    <source>
        <dbReference type="EMBL" id="KAF4755013.1"/>
    </source>
</evidence>